<proteinExistence type="predicted"/>
<feature type="compositionally biased region" description="Basic and acidic residues" evidence="1">
    <location>
        <begin position="240"/>
        <end position="273"/>
    </location>
</feature>
<comment type="caution">
    <text evidence="2">The sequence shown here is derived from an EMBL/GenBank/DDBJ whole genome shotgun (WGS) entry which is preliminary data.</text>
</comment>
<evidence type="ECO:0000256" key="1">
    <source>
        <dbReference type="SAM" id="MobiDB-lite"/>
    </source>
</evidence>
<dbReference type="AlphaFoldDB" id="A0A3S1BKF5"/>
<dbReference type="Proteomes" id="UP000271974">
    <property type="component" value="Unassembled WGS sequence"/>
</dbReference>
<sequence length="273" mass="30230">MGHTGLGLGDSYGRRLRKIRTQNLETSLVQGTSQQYRATGAAGAQPDHRVVHVLNKELQQSVRYLVPLKGLLINRSSDKRTKSPVHPLQPDLGLSRTNLGLIYAQISASIPLLNFTLVTLVPGWLAGEASSRCNRGEEKWEGREGRRSGRTERGGEVGGQRGEEKWEGREGRRSGRTERGGEVGGQRGEEKWEDREGRRSGRAERGGEVGGQRGEEKWEGREGRRSGRTERGGEVGGQIGEEKWEGKEGRRSGRTDRGGEVGGQRGEEKWEDR</sequence>
<evidence type="ECO:0000313" key="2">
    <source>
        <dbReference type="EMBL" id="RUS90271.1"/>
    </source>
</evidence>
<feature type="region of interest" description="Disordered" evidence="1">
    <location>
        <begin position="131"/>
        <end position="273"/>
    </location>
</feature>
<evidence type="ECO:0000313" key="3">
    <source>
        <dbReference type="Proteomes" id="UP000271974"/>
    </source>
</evidence>
<organism evidence="2 3">
    <name type="scientific">Elysia chlorotica</name>
    <name type="common">Eastern emerald elysia</name>
    <name type="synonym">Sea slug</name>
    <dbReference type="NCBI Taxonomy" id="188477"/>
    <lineage>
        <taxon>Eukaryota</taxon>
        <taxon>Metazoa</taxon>
        <taxon>Spiralia</taxon>
        <taxon>Lophotrochozoa</taxon>
        <taxon>Mollusca</taxon>
        <taxon>Gastropoda</taxon>
        <taxon>Heterobranchia</taxon>
        <taxon>Euthyneura</taxon>
        <taxon>Panpulmonata</taxon>
        <taxon>Sacoglossa</taxon>
        <taxon>Placobranchoidea</taxon>
        <taxon>Plakobranchidae</taxon>
        <taxon>Elysia</taxon>
    </lineage>
</organism>
<reference evidence="2 3" key="1">
    <citation type="submission" date="2019-01" db="EMBL/GenBank/DDBJ databases">
        <title>A draft genome assembly of the solar-powered sea slug Elysia chlorotica.</title>
        <authorList>
            <person name="Cai H."/>
            <person name="Li Q."/>
            <person name="Fang X."/>
            <person name="Li J."/>
            <person name="Curtis N.E."/>
            <person name="Altenburger A."/>
            <person name="Shibata T."/>
            <person name="Feng M."/>
            <person name="Maeda T."/>
            <person name="Schwartz J.A."/>
            <person name="Shigenobu S."/>
            <person name="Lundholm N."/>
            <person name="Nishiyama T."/>
            <person name="Yang H."/>
            <person name="Hasebe M."/>
            <person name="Li S."/>
            <person name="Pierce S.K."/>
            <person name="Wang J."/>
        </authorList>
    </citation>
    <scope>NUCLEOTIDE SEQUENCE [LARGE SCALE GENOMIC DNA]</scope>
    <source>
        <strain evidence="2">EC2010</strain>
        <tissue evidence="2">Whole organism of an adult</tissue>
    </source>
</reference>
<dbReference type="STRING" id="188477.A0A3S1BKF5"/>
<feature type="compositionally biased region" description="Basic and acidic residues" evidence="1">
    <location>
        <begin position="134"/>
        <end position="233"/>
    </location>
</feature>
<dbReference type="EMBL" id="RQTK01000036">
    <property type="protein sequence ID" value="RUS90271.1"/>
    <property type="molecule type" value="Genomic_DNA"/>
</dbReference>
<name>A0A3S1BKF5_ELYCH</name>
<gene>
    <name evidence="2" type="ORF">EGW08_001960</name>
</gene>
<protein>
    <submittedName>
        <fullName evidence="2">Uncharacterized protein</fullName>
    </submittedName>
</protein>
<accession>A0A3S1BKF5</accession>
<keyword evidence="3" id="KW-1185">Reference proteome</keyword>